<evidence type="ECO:0000256" key="1">
    <source>
        <dbReference type="SAM" id="Coils"/>
    </source>
</evidence>
<keyword evidence="2" id="KW-0812">Transmembrane</keyword>
<dbReference type="RefSeq" id="WP_073193062.1">
    <property type="nucleotide sequence ID" value="NZ_FQTW01000005.1"/>
</dbReference>
<dbReference type="Proteomes" id="UP000184462">
    <property type="component" value="Unassembled WGS sequence"/>
</dbReference>
<reference evidence="3 4" key="1">
    <citation type="submission" date="2016-11" db="EMBL/GenBank/DDBJ databases">
        <authorList>
            <person name="Jaros S."/>
            <person name="Januszkiewicz K."/>
            <person name="Wedrychowicz H."/>
        </authorList>
    </citation>
    <scope>NUCLEOTIDE SEQUENCE [LARGE SCALE GENOMIC DNA]</scope>
    <source>
        <strain evidence="3 4">DSM 25661</strain>
    </source>
</reference>
<feature type="coiled-coil region" evidence="1">
    <location>
        <begin position="21"/>
        <end position="58"/>
    </location>
</feature>
<accession>A0A1M4W807</accession>
<organism evidence="3 4">
    <name type="scientific">Psychroflexus salarius</name>
    <dbReference type="NCBI Taxonomy" id="1155689"/>
    <lineage>
        <taxon>Bacteria</taxon>
        <taxon>Pseudomonadati</taxon>
        <taxon>Bacteroidota</taxon>
        <taxon>Flavobacteriia</taxon>
        <taxon>Flavobacteriales</taxon>
        <taxon>Flavobacteriaceae</taxon>
        <taxon>Psychroflexus</taxon>
    </lineage>
</organism>
<dbReference type="OrthoDB" id="1451701at2"/>
<keyword evidence="2" id="KW-0472">Membrane</keyword>
<proteinExistence type="predicted"/>
<keyword evidence="2" id="KW-1133">Transmembrane helix</keyword>
<dbReference type="EMBL" id="FQTW01000005">
    <property type="protein sequence ID" value="SHE77404.1"/>
    <property type="molecule type" value="Genomic_DNA"/>
</dbReference>
<dbReference type="AlphaFoldDB" id="A0A1M4W807"/>
<feature type="transmembrane region" description="Helical" evidence="2">
    <location>
        <begin position="6"/>
        <end position="24"/>
    </location>
</feature>
<dbReference type="STRING" id="1155689.SAMN05444278_105135"/>
<keyword evidence="4" id="KW-1185">Reference proteome</keyword>
<sequence length="59" mass="7196">MKRNIYLYLFVFSALIAIFIYFNFKAVVDQQKSQIEQLQNKVERLQDENRNLLKEIEEI</sequence>
<name>A0A1M4W807_9FLAO</name>
<evidence type="ECO:0000313" key="4">
    <source>
        <dbReference type="Proteomes" id="UP000184462"/>
    </source>
</evidence>
<protein>
    <submittedName>
        <fullName evidence="3">Uncharacterized protein</fullName>
    </submittedName>
</protein>
<evidence type="ECO:0000313" key="3">
    <source>
        <dbReference type="EMBL" id="SHE77404.1"/>
    </source>
</evidence>
<keyword evidence="1" id="KW-0175">Coiled coil</keyword>
<gene>
    <name evidence="3" type="ORF">SAMN05444278_105135</name>
</gene>
<evidence type="ECO:0000256" key="2">
    <source>
        <dbReference type="SAM" id="Phobius"/>
    </source>
</evidence>